<keyword evidence="13" id="KW-1185">Reference proteome</keyword>
<evidence type="ECO:0000256" key="10">
    <source>
        <dbReference type="SAM" id="MobiDB-lite"/>
    </source>
</evidence>
<dbReference type="PANTHER" id="PTHR30069">
    <property type="entry name" value="TONB-DEPENDENT OUTER MEMBRANE RECEPTOR"/>
    <property type="match status" value="1"/>
</dbReference>
<dbReference type="InterPro" id="IPR000531">
    <property type="entry name" value="Beta-barrel_TonB"/>
</dbReference>
<keyword evidence="3" id="KW-1134">Transmembrane beta strand</keyword>
<keyword evidence="2" id="KW-0813">Transport</keyword>
<dbReference type="SUPFAM" id="SSF56935">
    <property type="entry name" value="Porins"/>
    <property type="match status" value="1"/>
</dbReference>
<reference evidence="12 13" key="1">
    <citation type="submission" date="2024-05" db="EMBL/GenBank/DDBJ databases">
        <title>Three bacterial strains, DH-69, EH-24, and ECK-19 isolated from coastal sediments.</title>
        <authorList>
            <person name="Ye Y.-Q."/>
            <person name="Du Z.-J."/>
        </authorList>
    </citation>
    <scope>NUCLEOTIDE SEQUENCE [LARGE SCALE GENOMIC DNA]</scope>
    <source>
        <strain evidence="12 13">ECK-19</strain>
    </source>
</reference>
<comment type="caution">
    <text evidence="12">The sequence shown here is derived from an EMBL/GenBank/DDBJ whole genome shotgun (WGS) entry which is preliminary data.</text>
</comment>
<dbReference type="InterPro" id="IPR039426">
    <property type="entry name" value="TonB-dep_rcpt-like"/>
</dbReference>
<evidence type="ECO:0000256" key="7">
    <source>
        <dbReference type="ARBA" id="ARBA00023136"/>
    </source>
</evidence>
<feature type="domain" description="TonB-dependent receptor-like beta-barrel" evidence="11">
    <location>
        <begin position="210"/>
        <end position="639"/>
    </location>
</feature>
<evidence type="ECO:0000313" key="13">
    <source>
        <dbReference type="Proteomes" id="UP001560685"/>
    </source>
</evidence>
<keyword evidence="8 12" id="KW-0675">Receptor</keyword>
<keyword evidence="4" id="KW-0812">Transmembrane</keyword>
<dbReference type="EMBL" id="JBEHZE010000002">
    <property type="protein sequence ID" value="MEX6634724.1"/>
    <property type="molecule type" value="Genomic_DNA"/>
</dbReference>
<gene>
    <name evidence="12" type="ORF">ABFZ84_14330</name>
</gene>
<dbReference type="PANTHER" id="PTHR30069:SF29">
    <property type="entry name" value="HEMOGLOBIN AND HEMOGLOBIN-HAPTOGLOBIN-BINDING PROTEIN 1-RELATED"/>
    <property type="match status" value="1"/>
</dbReference>
<accession>A0ABV3Z9M2</accession>
<dbReference type="Gene3D" id="2.170.130.10">
    <property type="entry name" value="TonB-dependent receptor, plug domain"/>
    <property type="match status" value="1"/>
</dbReference>
<dbReference type="RefSeq" id="WP_369314765.1">
    <property type="nucleotide sequence ID" value="NZ_JBEHZE010000002.1"/>
</dbReference>
<evidence type="ECO:0000256" key="8">
    <source>
        <dbReference type="ARBA" id="ARBA00023170"/>
    </source>
</evidence>
<protein>
    <submittedName>
        <fullName evidence="12">TonB-dependent receptor</fullName>
    </submittedName>
</protein>
<evidence type="ECO:0000256" key="2">
    <source>
        <dbReference type="ARBA" id="ARBA00022448"/>
    </source>
</evidence>
<evidence type="ECO:0000256" key="6">
    <source>
        <dbReference type="ARBA" id="ARBA00023077"/>
    </source>
</evidence>
<keyword evidence="5" id="KW-0732">Signal</keyword>
<evidence type="ECO:0000256" key="1">
    <source>
        <dbReference type="ARBA" id="ARBA00004571"/>
    </source>
</evidence>
<evidence type="ECO:0000256" key="9">
    <source>
        <dbReference type="ARBA" id="ARBA00023237"/>
    </source>
</evidence>
<comment type="subcellular location">
    <subcellularLocation>
        <location evidence="1">Cell outer membrane</location>
        <topology evidence="1">Multi-pass membrane protein</topology>
    </subcellularLocation>
</comment>
<dbReference type="InterPro" id="IPR036942">
    <property type="entry name" value="Beta-barrel_TonB_sf"/>
</dbReference>
<proteinExistence type="predicted"/>
<dbReference type="Proteomes" id="UP001560685">
    <property type="component" value="Unassembled WGS sequence"/>
</dbReference>
<keyword evidence="9" id="KW-0998">Cell outer membrane</keyword>
<evidence type="ECO:0000259" key="11">
    <source>
        <dbReference type="Pfam" id="PF00593"/>
    </source>
</evidence>
<evidence type="ECO:0000313" key="12">
    <source>
        <dbReference type="EMBL" id="MEX6634724.1"/>
    </source>
</evidence>
<keyword evidence="7" id="KW-0472">Membrane</keyword>
<organism evidence="12 13">
    <name type="scientific">Hyphococcus lacteus</name>
    <dbReference type="NCBI Taxonomy" id="3143536"/>
    <lineage>
        <taxon>Bacteria</taxon>
        <taxon>Pseudomonadati</taxon>
        <taxon>Pseudomonadota</taxon>
        <taxon>Alphaproteobacteria</taxon>
        <taxon>Parvularculales</taxon>
        <taxon>Parvularculaceae</taxon>
        <taxon>Hyphococcus</taxon>
    </lineage>
</organism>
<dbReference type="InterPro" id="IPR037066">
    <property type="entry name" value="Plug_dom_sf"/>
</dbReference>
<evidence type="ECO:0000256" key="5">
    <source>
        <dbReference type="ARBA" id="ARBA00022729"/>
    </source>
</evidence>
<sequence>MDLPPQEIVSVELIADQSGEEVCVAECPAPVGGVGGGSDVVSYPLAFFAEMWPSTARDMVDRVPGFKLDEGGGARGLSGAAGNVLIDGNHPASKTDSLGDLLGRIPAGQVERIDVIRGGAPGIDMQGKSVVANVVRKGGDTLAGVVDLASVIVPATDRKRVSLDANVSRRSGASLFEGSVEFDLGDGGDHAFTDRHRGLDLEVPAFKSRIVRQRENRELSVSAAYERPLLDGTVRVNGNFFDRHHSGTEFENFEAPTPGQVRETSDVKTPQGGEVGARYSVTVGESKNLDTVFLHQWRNKTETVTSENRGDVSVFEKSETTKETVASLTMSMQPRESLSLETGFEGAYNVLEGTSSLLVNGIDVEVPGANATVEETRGELSAVLLWQLQDQLSLQSALRYEASSLIAPLAKTNLQFAKPSLLLSWSPASLTQIRLRAAKEVGQLNFNDFLFSASLSTGIVTAGSGTLRPTQTKLAEITFEQRFWEEGVVTASARHEELSDVIDLAPVYTDTGFYDARSNIGSATRDVFEVSSTFPLGPVGINGARIEFNGQHYRSAITDPATGEVRALSGQNPYRWDIAFKQDVNKWRMNYGVTYASGFSRIHFRSAGREYRYIRPYITAFAEYQMTQSLTVRAELLNLTGRNFTKIRDEHTGVRNISPLLYIEDRTDDTYRRIQISLSKAFN</sequence>
<dbReference type="Pfam" id="PF00593">
    <property type="entry name" value="TonB_dep_Rec_b-barrel"/>
    <property type="match status" value="1"/>
</dbReference>
<evidence type="ECO:0000256" key="3">
    <source>
        <dbReference type="ARBA" id="ARBA00022452"/>
    </source>
</evidence>
<keyword evidence="6" id="KW-0798">TonB box</keyword>
<name>A0ABV3Z9M2_9PROT</name>
<dbReference type="Gene3D" id="2.40.170.20">
    <property type="entry name" value="TonB-dependent receptor, beta-barrel domain"/>
    <property type="match status" value="1"/>
</dbReference>
<evidence type="ECO:0000256" key="4">
    <source>
        <dbReference type="ARBA" id="ARBA00022692"/>
    </source>
</evidence>
<feature type="region of interest" description="Disordered" evidence="10">
    <location>
        <begin position="249"/>
        <end position="274"/>
    </location>
</feature>